<dbReference type="Proteomes" id="UP000245938">
    <property type="component" value="Unassembled WGS sequence"/>
</dbReference>
<dbReference type="Pfam" id="PF13145">
    <property type="entry name" value="Rotamase_2"/>
    <property type="match status" value="1"/>
</dbReference>
<dbReference type="Gene3D" id="1.10.4030.10">
    <property type="entry name" value="Porin chaperone SurA, peptide-binding domain"/>
    <property type="match status" value="1"/>
</dbReference>
<proteinExistence type="predicted"/>
<dbReference type="InterPro" id="IPR046357">
    <property type="entry name" value="PPIase_dom_sf"/>
</dbReference>
<dbReference type="SUPFAM" id="SSF109998">
    <property type="entry name" value="Triger factor/SurA peptide-binding domain-like"/>
    <property type="match status" value="1"/>
</dbReference>
<feature type="domain" description="PpiC" evidence="2">
    <location>
        <begin position="152"/>
        <end position="242"/>
    </location>
</feature>
<dbReference type="PANTHER" id="PTHR47245:SF2">
    <property type="entry name" value="PEPTIDYL-PROLYL CIS-TRANS ISOMERASE HP_0175-RELATED"/>
    <property type="match status" value="1"/>
</dbReference>
<comment type="caution">
    <text evidence="3">The sequence shown here is derived from an EMBL/GenBank/DDBJ whole genome shotgun (WGS) entry which is preliminary data.</text>
</comment>
<dbReference type="OrthoDB" id="14196at2"/>
<dbReference type="PANTHER" id="PTHR47245">
    <property type="entry name" value="PEPTIDYLPROLYL ISOMERASE"/>
    <property type="match status" value="1"/>
</dbReference>
<accession>A0A2U3AL89</accession>
<organism evidence="3 4">
    <name type="scientific">Kurthia sibirica</name>
    <dbReference type="NCBI Taxonomy" id="202750"/>
    <lineage>
        <taxon>Bacteria</taxon>
        <taxon>Bacillati</taxon>
        <taxon>Bacillota</taxon>
        <taxon>Bacilli</taxon>
        <taxon>Bacillales</taxon>
        <taxon>Caryophanaceae</taxon>
        <taxon>Kurthia</taxon>
    </lineage>
</organism>
<sequence>MKKKVAVIISLAVVIVVAGAIYFFTKKNSYIAKVGKVEITQEALNQALNTQYGAATATTLIQNEVIEQEATKQKVTATTKEIDAQVAIMATQYGGEEALEETLKSSNMTLADLKKNIKTYVKASKMITKTVDTSDQAIKAYYETNKDSFKTEAQVKASHILVAKKATATKVKKLLDEGGDFAKLAKKYSTDSANKQDGGNLGYFTASDMVDEFSTQAFALEKGDISKPIKTEYGYHIIKVTGKKVASTPTYAAVKTAVKAAYIDAQINEQYATWLTATTKKYNVKNTLETATSTEQ</sequence>
<evidence type="ECO:0000259" key="2">
    <source>
        <dbReference type="PROSITE" id="PS50198"/>
    </source>
</evidence>
<dbReference type="PROSITE" id="PS50198">
    <property type="entry name" value="PPIC_PPIASE_2"/>
    <property type="match status" value="1"/>
</dbReference>
<dbReference type="InterPro" id="IPR000297">
    <property type="entry name" value="PPIase_PpiC"/>
</dbReference>
<gene>
    <name evidence="3" type="ORF">DEX24_09155</name>
</gene>
<name>A0A2U3AL89_9BACL</name>
<evidence type="ECO:0000313" key="3">
    <source>
        <dbReference type="EMBL" id="PWI25279.1"/>
    </source>
</evidence>
<dbReference type="InterPro" id="IPR050245">
    <property type="entry name" value="PrsA_foldase"/>
</dbReference>
<dbReference type="SUPFAM" id="SSF54534">
    <property type="entry name" value="FKBP-like"/>
    <property type="match status" value="1"/>
</dbReference>
<dbReference type="GO" id="GO:0003755">
    <property type="term" value="F:peptidyl-prolyl cis-trans isomerase activity"/>
    <property type="evidence" value="ECO:0007669"/>
    <property type="project" value="UniProtKB-KW"/>
</dbReference>
<evidence type="ECO:0000313" key="4">
    <source>
        <dbReference type="Proteomes" id="UP000245938"/>
    </source>
</evidence>
<dbReference type="AlphaFoldDB" id="A0A2U3AL89"/>
<keyword evidence="4" id="KW-1185">Reference proteome</keyword>
<reference evidence="3 4" key="1">
    <citation type="submission" date="2018-05" db="EMBL/GenBank/DDBJ databases">
        <title>Kurthia sibirica genome sequence.</title>
        <authorList>
            <person name="Maclea K.S."/>
            <person name="Goen A.E."/>
        </authorList>
    </citation>
    <scope>NUCLEOTIDE SEQUENCE [LARGE SCALE GENOMIC DNA]</scope>
    <source>
        <strain evidence="3 4">ATCC 49154</strain>
    </source>
</reference>
<keyword evidence="1" id="KW-0697">Rotamase</keyword>
<dbReference type="Gene3D" id="3.10.50.40">
    <property type="match status" value="1"/>
</dbReference>
<evidence type="ECO:0000256" key="1">
    <source>
        <dbReference type="PROSITE-ProRule" id="PRU00278"/>
    </source>
</evidence>
<dbReference type="InterPro" id="IPR027304">
    <property type="entry name" value="Trigger_fact/SurA_dom_sf"/>
</dbReference>
<dbReference type="RefSeq" id="WP_109306127.1">
    <property type="nucleotide sequence ID" value="NZ_BJUF01000094.1"/>
</dbReference>
<keyword evidence="1" id="KW-0413">Isomerase</keyword>
<protein>
    <submittedName>
        <fullName evidence="3">Foldase</fullName>
    </submittedName>
</protein>
<dbReference type="EMBL" id="QFVR01000010">
    <property type="protein sequence ID" value="PWI25279.1"/>
    <property type="molecule type" value="Genomic_DNA"/>
</dbReference>